<evidence type="ECO:0000313" key="2">
    <source>
        <dbReference type="Proteomes" id="UP000249886"/>
    </source>
</evidence>
<dbReference type="RefSeq" id="WP_005524216.1">
    <property type="nucleotide sequence ID" value="NZ_CAUSZY010000098.1"/>
</dbReference>
<accession>A0A6H9XHY1</accession>
<proteinExistence type="predicted"/>
<comment type="caution">
    <text evidence="1">The sequence shown here is derived from an EMBL/GenBank/DDBJ whole genome shotgun (WGS) entry which is preliminary data.</text>
</comment>
<dbReference type="InterPro" id="IPR046373">
    <property type="entry name" value="Acyl-CoA_Oxase/DH_mid-dom_sf"/>
</dbReference>
<dbReference type="Proteomes" id="UP000249886">
    <property type="component" value="Unassembled WGS sequence"/>
</dbReference>
<name>A0A6H9XHY1_9CORY</name>
<organism evidence="1 2">
    <name type="scientific">Corynebacterium matruchotii</name>
    <dbReference type="NCBI Taxonomy" id="43768"/>
    <lineage>
        <taxon>Bacteria</taxon>
        <taxon>Bacillati</taxon>
        <taxon>Actinomycetota</taxon>
        <taxon>Actinomycetes</taxon>
        <taxon>Mycobacteriales</taxon>
        <taxon>Corynebacteriaceae</taxon>
        <taxon>Corynebacterium</taxon>
    </lineage>
</organism>
<sequence length="351" mass="37428">MTAIIEQATAPLVVDPSILETVSEKAKVVDAGTEDARYILPVLAEVGLLDTDLLTAARTVREISRRDLSVGFTIWAHLMTQTYLANANKPAASAVEQSLRSGARPGITGMAAAFKEFAGCGEIELAATPVEGGYRVTGKLNWASNLYDDAVLVTAVRTDDGERLLIFVESGVEGLTFGKPFGLLGLNATASAWVSLENVFVSESQVLTHDFDAFILQVRPTFVVLQIAECIGVAEASIVAASERLFGVNATFADEVQDIAAKVSDIIARQENIITRVGNSDISPVELLELRLEAAEVAVAAANVEVRVAGGAGYAKSSPASRRFREAAFIPVQSPSEAQLRWELERARAHA</sequence>
<dbReference type="AlphaFoldDB" id="A0A6H9XHY1"/>
<dbReference type="GO" id="GO:0003995">
    <property type="term" value="F:acyl-CoA dehydrogenase activity"/>
    <property type="evidence" value="ECO:0007669"/>
    <property type="project" value="TreeGrafter"/>
</dbReference>
<dbReference type="SUPFAM" id="SSF47203">
    <property type="entry name" value="Acyl-CoA dehydrogenase C-terminal domain-like"/>
    <property type="match status" value="1"/>
</dbReference>
<dbReference type="EMBL" id="UARK01000001">
    <property type="protein sequence ID" value="SPW24052.1"/>
    <property type="molecule type" value="Genomic_DNA"/>
</dbReference>
<reference evidence="1 2" key="1">
    <citation type="submission" date="2018-06" db="EMBL/GenBank/DDBJ databases">
        <authorList>
            <consortium name="Pathogen Informatics"/>
            <person name="Doyle S."/>
        </authorList>
    </citation>
    <scope>NUCLEOTIDE SEQUENCE [LARGE SCALE GENOMIC DNA]</scope>
    <source>
        <strain evidence="1 2">NCTC10254</strain>
    </source>
</reference>
<dbReference type="SUPFAM" id="SSF56645">
    <property type="entry name" value="Acyl-CoA dehydrogenase NM domain-like"/>
    <property type="match status" value="1"/>
</dbReference>
<gene>
    <name evidence="1" type="ORF">NCTC10254_00417</name>
</gene>
<protein>
    <submittedName>
        <fullName evidence="1">Putative acyl-CoA dehydrogenase</fullName>
    </submittedName>
</protein>
<dbReference type="Gene3D" id="2.40.110.10">
    <property type="entry name" value="Butyryl-CoA Dehydrogenase, subunit A, domain 2"/>
    <property type="match status" value="1"/>
</dbReference>
<evidence type="ECO:0000313" key="1">
    <source>
        <dbReference type="EMBL" id="SPW24052.1"/>
    </source>
</evidence>
<dbReference type="PANTHER" id="PTHR43884:SF12">
    <property type="entry name" value="ISOVALERYL-COA DEHYDROGENASE, MITOCHONDRIAL-RELATED"/>
    <property type="match status" value="1"/>
</dbReference>
<dbReference type="InterPro" id="IPR009100">
    <property type="entry name" value="AcylCoA_DH/oxidase_NM_dom_sf"/>
</dbReference>
<dbReference type="InterPro" id="IPR036250">
    <property type="entry name" value="AcylCo_DH-like_C"/>
</dbReference>
<dbReference type="PANTHER" id="PTHR43884">
    <property type="entry name" value="ACYL-COA DEHYDROGENASE"/>
    <property type="match status" value="1"/>
</dbReference>
<dbReference type="GeneID" id="84573141"/>